<proteinExistence type="inferred from homology"/>
<organism evidence="11 12">
    <name type="scientific">Chromobacterium vaccinii</name>
    <dbReference type="NCBI Taxonomy" id="1108595"/>
    <lineage>
        <taxon>Bacteria</taxon>
        <taxon>Pseudomonadati</taxon>
        <taxon>Pseudomonadota</taxon>
        <taxon>Betaproteobacteria</taxon>
        <taxon>Neisseriales</taxon>
        <taxon>Chromobacteriaceae</taxon>
        <taxon>Chromobacterium</taxon>
    </lineage>
</organism>
<comment type="similarity">
    <text evidence="2">Belongs to the YajC family.</text>
</comment>
<dbReference type="SMART" id="SM01323">
    <property type="entry name" value="YajC"/>
    <property type="match status" value="1"/>
</dbReference>
<dbReference type="PANTHER" id="PTHR33909">
    <property type="entry name" value="SEC TRANSLOCON ACCESSORY COMPLEX SUBUNIT YAJC"/>
    <property type="match status" value="1"/>
</dbReference>
<evidence type="ECO:0000256" key="9">
    <source>
        <dbReference type="ARBA" id="ARBA00023010"/>
    </source>
</evidence>
<dbReference type="Pfam" id="PF02699">
    <property type="entry name" value="YajC"/>
    <property type="match status" value="1"/>
</dbReference>
<evidence type="ECO:0000256" key="4">
    <source>
        <dbReference type="ARBA" id="ARBA00022448"/>
    </source>
</evidence>
<evidence type="ECO:0000313" key="11">
    <source>
        <dbReference type="EMBL" id="AOZ51988.1"/>
    </source>
</evidence>
<dbReference type="GO" id="GO:0005886">
    <property type="term" value="C:plasma membrane"/>
    <property type="evidence" value="ECO:0007669"/>
    <property type="project" value="UniProtKB-SubCell"/>
</dbReference>
<evidence type="ECO:0000256" key="10">
    <source>
        <dbReference type="ARBA" id="ARBA00023136"/>
    </source>
</evidence>
<dbReference type="PRINTS" id="PR01853">
    <property type="entry name" value="YAJCTRNLCASE"/>
</dbReference>
<dbReference type="Proteomes" id="UP000178776">
    <property type="component" value="Chromosome"/>
</dbReference>
<accession>A0A1D9LL01</accession>
<name>A0A1D9LL01_9NEIS</name>
<keyword evidence="8" id="KW-1133">Transmembrane helix</keyword>
<protein>
    <recommendedName>
        <fullName evidence="3">Sec translocon accessory complex subunit YajC</fullName>
    </recommendedName>
</protein>
<dbReference type="EMBL" id="CP017707">
    <property type="protein sequence ID" value="AOZ51988.1"/>
    <property type="molecule type" value="Genomic_DNA"/>
</dbReference>
<keyword evidence="5" id="KW-1003">Cell membrane</keyword>
<dbReference type="STRING" id="1108595.BKX93_19650"/>
<dbReference type="KEGG" id="cvc:BKX93_19650"/>
<sequence>MSFITPAFASGGAAPAGFDLMGFLPMIVIFVLFWFLMVRPQQKRMKETQKMLSELQKGDEVVTQGGIVGRVSKVSEQYLTLEIADNVEIHVQRSAVGAKLEKGTLKSL</sequence>
<evidence type="ECO:0000256" key="8">
    <source>
        <dbReference type="ARBA" id="ARBA00022989"/>
    </source>
</evidence>
<dbReference type="InterPro" id="IPR003849">
    <property type="entry name" value="Preprotein_translocase_YajC"/>
</dbReference>
<evidence type="ECO:0000313" key="12">
    <source>
        <dbReference type="Proteomes" id="UP000178776"/>
    </source>
</evidence>
<evidence type="ECO:0000256" key="2">
    <source>
        <dbReference type="ARBA" id="ARBA00006742"/>
    </source>
</evidence>
<dbReference type="GeneID" id="68843420"/>
<keyword evidence="6" id="KW-0812">Transmembrane</keyword>
<evidence type="ECO:0000256" key="6">
    <source>
        <dbReference type="ARBA" id="ARBA00022692"/>
    </source>
</evidence>
<dbReference type="NCBIfam" id="TIGR00739">
    <property type="entry name" value="yajC"/>
    <property type="match status" value="1"/>
</dbReference>
<keyword evidence="7" id="KW-0653">Protein transport</keyword>
<keyword evidence="9" id="KW-0811">Translocation</keyword>
<dbReference type="GO" id="GO:0015031">
    <property type="term" value="P:protein transport"/>
    <property type="evidence" value="ECO:0007669"/>
    <property type="project" value="UniProtKB-KW"/>
</dbReference>
<evidence type="ECO:0000256" key="5">
    <source>
        <dbReference type="ARBA" id="ARBA00022475"/>
    </source>
</evidence>
<keyword evidence="10" id="KW-0472">Membrane</keyword>
<dbReference type="AlphaFoldDB" id="A0A1D9LL01"/>
<dbReference type="RefSeq" id="WP_021477046.1">
    <property type="nucleotide sequence ID" value="NZ_CP017707.1"/>
</dbReference>
<evidence type="ECO:0000256" key="3">
    <source>
        <dbReference type="ARBA" id="ARBA00014962"/>
    </source>
</evidence>
<evidence type="ECO:0000256" key="7">
    <source>
        <dbReference type="ARBA" id="ARBA00022927"/>
    </source>
</evidence>
<reference evidence="11 12" key="1">
    <citation type="submission" date="2016-10" db="EMBL/GenBank/DDBJ databases">
        <title>Chromobacterium muskegensis sp. nov., an insecticidal bacterium isolated from Sphagnum bogs.</title>
        <authorList>
            <person name="Sparks M.E."/>
            <person name="Blackburn M.B."/>
            <person name="Gundersen-Rindal D.E."/>
            <person name="Mitchell A."/>
            <person name="Farrar R."/>
            <person name="Kuhar D."/>
        </authorList>
    </citation>
    <scope>NUCLEOTIDE SEQUENCE [LARGE SCALE GENOMIC DNA]</scope>
    <source>
        <strain evidence="11 12">21-1</strain>
    </source>
</reference>
<keyword evidence="4" id="KW-0813">Transport</keyword>
<dbReference type="PANTHER" id="PTHR33909:SF1">
    <property type="entry name" value="SEC TRANSLOCON ACCESSORY COMPLEX SUBUNIT YAJC"/>
    <property type="match status" value="1"/>
</dbReference>
<gene>
    <name evidence="11" type="ORF">BKX93_19650</name>
</gene>
<comment type="subcellular location">
    <subcellularLocation>
        <location evidence="1">Cell membrane</location>
        <topology evidence="1">Single-pass membrane protein</topology>
    </subcellularLocation>
</comment>
<evidence type="ECO:0000256" key="1">
    <source>
        <dbReference type="ARBA" id="ARBA00004162"/>
    </source>
</evidence>